<name>A0ABQ3K1J0_9PSEU</name>
<proteinExistence type="predicted"/>
<sequence>MVRYANESSPVAGITYWSIPELTRITRAPAPADRFGAGSGQDRVSVVEPVVAQQFLGAELSRYAVDEQMCCSAAAAVKSVWLIRGVLAEIPTR</sequence>
<keyword evidence="2" id="KW-1185">Reference proteome</keyword>
<accession>A0ABQ3K1J0</accession>
<comment type="caution">
    <text evidence="1">The sequence shown here is derived from an EMBL/GenBank/DDBJ whole genome shotgun (WGS) entry which is preliminary data.</text>
</comment>
<protein>
    <submittedName>
        <fullName evidence="1">Uncharacterized protein</fullName>
    </submittedName>
</protein>
<organism evidence="1 2">
    <name type="scientific">Amycolatopsis bullii</name>
    <dbReference type="NCBI Taxonomy" id="941987"/>
    <lineage>
        <taxon>Bacteria</taxon>
        <taxon>Bacillati</taxon>
        <taxon>Actinomycetota</taxon>
        <taxon>Actinomycetes</taxon>
        <taxon>Pseudonocardiales</taxon>
        <taxon>Pseudonocardiaceae</taxon>
        <taxon>Amycolatopsis</taxon>
    </lineage>
</organism>
<reference evidence="2" key="1">
    <citation type="journal article" date="2019" name="Int. J. Syst. Evol. Microbiol.">
        <title>The Global Catalogue of Microorganisms (GCM) 10K type strain sequencing project: providing services to taxonomists for standard genome sequencing and annotation.</title>
        <authorList>
            <consortium name="The Broad Institute Genomics Platform"/>
            <consortium name="The Broad Institute Genome Sequencing Center for Infectious Disease"/>
            <person name="Wu L."/>
            <person name="Ma J."/>
        </authorList>
    </citation>
    <scope>NUCLEOTIDE SEQUENCE [LARGE SCALE GENOMIC DNA]</scope>
    <source>
        <strain evidence="2">CGMCC 4.7680</strain>
    </source>
</reference>
<gene>
    <name evidence="1" type="ORF">GCM10017567_00110</name>
</gene>
<dbReference type="RefSeq" id="WP_191305931.1">
    <property type="nucleotide sequence ID" value="NZ_BNAW01000001.1"/>
</dbReference>
<dbReference type="EMBL" id="BNAW01000001">
    <property type="protein sequence ID" value="GHF90193.1"/>
    <property type="molecule type" value="Genomic_DNA"/>
</dbReference>
<dbReference type="Proteomes" id="UP000649955">
    <property type="component" value="Unassembled WGS sequence"/>
</dbReference>
<evidence type="ECO:0000313" key="2">
    <source>
        <dbReference type="Proteomes" id="UP000649955"/>
    </source>
</evidence>
<evidence type="ECO:0000313" key="1">
    <source>
        <dbReference type="EMBL" id="GHF90193.1"/>
    </source>
</evidence>